<evidence type="ECO:0000313" key="3">
    <source>
        <dbReference type="Proteomes" id="UP000037397"/>
    </source>
</evidence>
<dbReference type="InterPro" id="IPR003615">
    <property type="entry name" value="HNH_nuc"/>
</dbReference>
<accession>A0A0L6CID5</accession>
<dbReference type="Proteomes" id="UP000037397">
    <property type="component" value="Unassembled WGS sequence"/>
</dbReference>
<keyword evidence="3" id="KW-1185">Reference proteome</keyword>
<sequence length="590" mass="62616">MPSDTAVVTVSGLPPHLAQWLALVAERAGARAVVSGPAAGVCGSTDRPDPDASSAPTVPPEPGDPFLAARSAAAEVIRAAEGVEAWVGFAHSGATGDLLRATEDDPGIDLGQHESASTRQTRRALARTAVATELQLLTGATITRCRDDVALAGAAPERVGHLRARMACGTVSLWRARLLLKETRHLDPLTAATVMRRVLTPVGRHPDDEGPTSVDADELEALLAAPALSQATVRRRLARQLALAESAGEFARRSHRDAVDARDVDTVTHPHGIASTTVTASSERAFAAQRRITTLARRARAAGDSRTLAQLRSDIATDLLIRGQVAGDALLGEAPAAHLQVVVSLAALLPDPTRSSSAAEGGARAHAHARAQTETPYDPRTAGVGEALGLGFLTAQQVRAMAFARGSIWQRLVTDPASGTVIDAESSYRPSAALRRTVEARDQHCRAPGCEHPAQECDLDHAVPWSALADDPSDGATHEHNLHTLHRGHHIAKTRQWWRAQLHTDGSVRWTTLSGQRVTTHPPDHHQPHDLAAYEHSVAERVLAALLEDHTDPPPTTPEMAAVRMRVARTQTARPTGSATHDVDVGPPPF</sequence>
<proteinExistence type="predicted"/>
<dbReference type="AlphaFoldDB" id="A0A0L6CID5"/>
<gene>
    <name evidence="2" type="ORF">VV01_10995</name>
</gene>
<evidence type="ECO:0000313" key="2">
    <source>
        <dbReference type="EMBL" id="KNX37557.1"/>
    </source>
</evidence>
<feature type="region of interest" description="Disordered" evidence="1">
    <location>
        <begin position="37"/>
        <end position="64"/>
    </location>
</feature>
<feature type="region of interest" description="Disordered" evidence="1">
    <location>
        <begin position="353"/>
        <end position="379"/>
    </location>
</feature>
<evidence type="ECO:0008006" key="4">
    <source>
        <dbReference type="Google" id="ProtNLM"/>
    </source>
</evidence>
<organism evidence="2 3">
    <name type="scientific">Luteipulveratus halotolerans</name>
    <dbReference type="NCBI Taxonomy" id="1631356"/>
    <lineage>
        <taxon>Bacteria</taxon>
        <taxon>Bacillati</taxon>
        <taxon>Actinomycetota</taxon>
        <taxon>Actinomycetes</taxon>
        <taxon>Micrococcales</taxon>
        <taxon>Dermacoccaceae</taxon>
        <taxon>Luteipulveratus</taxon>
    </lineage>
</organism>
<dbReference type="OrthoDB" id="3261064at2"/>
<feature type="compositionally biased region" description="Low complexity" evidence="1">
    <location>
        <begin position="354"/>
        <end position="364"/>
    </location>
</feature>
<protein>
    <recommendedName>
        <fullName evidence="4">DUF222 domain-containing protein</fullName>
    </recommendedName>
</protein>
<dbReference type="PATRIC" id="fig|1631356.3.peg.2146"/>
<dbReference type="EMBL" id="LAIR01000002">
    <property type="protein sequence ID" value="KNX37557.1"/>
    <property type="molecule type" value="Genomic_DNA"/>
</dbReference>
<reference evidence="3" key="1">
    <citation type="submission" date="2015-03" db="EMBL/GenBank/DDBJ databases">
        <title>Luteipulveratus halotolerans sp. nov., a novel actinobacterium (Dermacoccaceae) from Sarawak, Malaysia.</title>
        <authorList>
            <person name="Juboi H."/>
            <person name="Basik A."/>
            <person name="Shamsul S.S."/>
            <person name="Arnold P."/>
            <person name="Schmitt E.K."/>
            <person name="Sanglier J.-J."/>
            <person name="Yeo T."/>
        </authorList>
    </citation>
    <scope>NUCLEOTIDE SEQUENCE [LARGE SCALE GENOMIC DNA]</scope>
    <source>
        <strain evidence="3">C296001</strain>
    </source>
</reference>
<dbReference type="CDD" id="cd00085">
    <property type="entry name" value="HNHc"/>
    <property type="match status" value="1"/>
</dbReference>
<evidence type="ECO:0000256" key="1">
    <source>
        <dbReference type="SAM" id="MobiDB-lite"/>
    </source>
</evidence>
<dbReference type="STRING" id="1631356.VV01_10995"/>
<name>A0A0L6CID5_9MICO</name>
<dbReference type="RefSeq" id="WP_050669922.1">
    <property type="nucleotide sequence ID" value="NZ_LAIR01000002.1"/>
</dbReference>
<comment type="caution">
    <text evidence="2">The sequence shown here is derived from an EMBL/GenBank/DDBJ whole genome shotgun (WGS) entry which is preliminary data.</text>
</comment>